<accession>A0AAD6GLF2</accession>
<reference evidence="2 3" key="1">
    <citation type="journal article" date="2023" name="IMA Fungus">
        <title>Comparative genomic study of the Penicillium genus elucidates a diverse pangenome and 15 lateral gene transfer events.</title>
        <authorList>
            <person name="Petersen C."/>
            <person name="Sorensen T."/>
            <person name="Nielsen M.R."/>
            <person name="Sondergaard T.E."/>
            <person name="Sorensen J.L."/>
            <person name="Fitzpatrick D.A."/>
            <person name="Frisvad J.C."/>
            <person name="Nielsen K.L."/>
        </authorList>
    </citation>
    <scope>NUCLEOTIDE SEQUENCE [LARGE SCALE GENOMIC DNA]</scope>
    <source>
        <strain evidence="2 3">IBT 35679</strain>
    </source>
</reference>
<gene>
    <name evidence="2" type="ORF">N7494_000915</name>
</gene>
<dbReference type="PANTHER" id="PTHR34502:SF4">
    <property type="entry name" value="DUF6594 DOMAIN-CONTAINING PROTEIN"/>
    <property type="match status" value="1"/>
</dbReference>
<name>A0AAD6GLF2_9EURO</name>
<dbReference type="Proteomes" id="UP001220324">
    <property type="component" value="Unassembled WGS sequence"/>
</dbReference>
<dbReference type="PANTHER" id="PTHR34502">
    <property type="entry name" value="DUF6594 DOMAIN-CONTAINING PROTEIN-RELATED"/>
    <property type="match status" value="1"/>
</dbReference>
<dbReference type="Pfam" id="PF20237">
    <property type="entry name" value="DUF6594"/>
    <property type="match status" value="1"/>
</dbReference>
<comment type="caution">
    <text evidence="2">The sequence shown here is derived from an EMBL/GenBank/DDBJ whole genome shotgun (WGS) entry which is preliminary data.</text>
</comment>
<feature type="domain" description="DUF6594" evidence="1">
    <location>
        <begin position="29"/>
        <end position="120"/>
    </location>
</feature>
<dbReference type="InterPro" id="IPR046529">
    <property type="entry name" value="DUF6594"/>
</dbReference>
<proteinExistence type="predicted"/>
<dbReference type="AlphaFoldDB" id="A0AAD6GLF2"/>
<evidence type="ECO:0000313" key="2">
    <source>
        <dbReference type="EMBL" id="KAJ5557000.1"/>
    </source>
</evidence>
<protein>
    <recommendedName>
        <fullName evidence="1">DUF6594 domain-containing protein</fullName>
    </recommendedName>
</protein>
<sequence length="185" mass="21493">MSESTIRPADSWESKELDLHKRPWQYLGYPAFCEWSASDNDFFVLRRFKVLNARVLLRMQDSISQLEEELAAIDSENSQSGISPVNNGSFRHDTVTRREEILAEAQSKLKDYKAIFRAESSYVTVVDDLIRFVEEKKSPLLKKMERYSSITRSLFFKKSIVSLFLLVSFIMKSVNIENFHADHKG</sequence>
<keyword evidence="3" id="KW-1185">Reference proteome</keyword>
<evidence type="ECO:0000313" key="3">
    <source>
        <dbReference type="Proteomes" id="UP001220324"/>
    </source>
</evidence>
<dbReference type="EMBL" id="JAQIZZ010000001">
    <property type="protein sequence ID" value="KAJ5557000.1"/>
    <property type="molecule type" value="Genomic_DNA"/>
</dbReference>
<organism evidence="2 3">
    <name type="scientific">Penicillium frequentans</name>
    <dbReference type="NCBI Taxonomy" id="3151616"/>
    <lineage>
        <taxon>Eukaryota</taxon>
        <taxon>Fungi</taxon>
        <taxon>Dikarya</taxon>
        <taxon>Ascomycota</taxon>
        <taxon>Pezizomycotina</taxon>
        <taxon>Eurotiomycetes</taxon>
        <taxon>Eurotiomycetidae</taxon>
        <taxon>Eurotiales</taxon>
        <taxon>Aspergillaceae</taxon>
        <taxon>Penicillium</taxon>
    </lineage>
</organism>
<evidence type="ECO:0000259" key="1">
    <source>
        <dbReference type="Pfam" id="PF20237"/>
    </source>
</evidence>